<name>A0AAU7Z8N0_9BACT</name>
<reference evidence="2" key="2">
    <citation type="journal article" date="2024" name="Environ. Microbiol.">
        <title>Genome analysis and description of Tunturibacter gen. nov. expands the diversity of Terriglobia in tundra soils.</title>
        <authorList>
            <person name="Messyasz A."/>
            <person name="Mannisto M.K."/>
            <person name="Kerkhof L.J."/>
            <person name="Haggblom M.M."/>
        </authorList>
    </citation>
    <scope>NUCLEOTIDE SEQUENCE</scope>
    <source>
        <strain evidence="2">M8UP23</strain>
    </source>
</reference>
<dbReference type="InterPro" id="IPR011990">
    <property type="entry name" value="TPR-like_helical_dom_sf"/>
</dbReference>
<dbReference type="Gene3D" id="1.25.40.10">
    <property type="entry name" value="Tetratricopeptide repeat domain"/>
    <property type="match status" value="1"/>
</dbReference>
<sequence length="395" mass="44076">MMTLQTEDYSSLKRKLILRDSLTFFSLLLVTIVLFLMTFFLFRSFTSHREELAQRWSARGQAAINAGHPDQAIVALRTALSYAPGQRSYELLLAQALGDAGHTEESFNYFLGLWETQPGDGFINLSLARLAAKKNDVQAAINYYRASIYGTWEGDGTLRRREVRLELSQYLIAHQDLSIARTELLIAGGNAPEDIPLSLTLAQLLEQAQAPRDALTYYRKVLAHEPKNQLALQSAARLEYDSGHFDEAHRLMEQSIHQQEASAATHETITPSDKEMLEDSARILELAPLKKLPNNERVTRILEARTLAKKRFDACSTQLPVASGMSSPLQDLAAKWLTQDATSNRAALLNDPTQQDATMQLVFDTETQTSKICGPPTGDDALLLQLAKFPKAMEP</sequence>
<evidence type="ECO:0008006" key="3">
    <source>
        <dbReference type="Google" id="ProtNLM"/>
    </source>
</evidence>
<dbReference type="AlphaFoldDB" id="A0AAU7Z8N0"/>
<dbReference type="EMBL" id="CP132932">
    <property type="protein sequence ID" value="XCB25277.1"/>
    <property type="molecule type" value="Genomic_DNA"/>
</dbReference>
<feature type="transmembrane region" description="Helical" evidence="1">
    <location>
        <begin position="21"/>
        <end position="42"/>
    </location>
</feature>
<keyword evidence="1" id="KW-0812">Transmembrane</keyword>
<protein>
    <recommendedName>
        <fullName evidence="3">Tetratricopeptide repeat protein</fullName>
    </recommendedName>
</protein>
<organism evidence="2">
    <name type="scientific">Tunturiibacter empetritectus</name>
    <dbReference type="NCBI Taxonomy" id="3069691"/>
    <lineage>
        <taxon>Bacteria</taxon>
        <taxon>Pseudomonadati</taxon>
        <taxon>Acidobacteriota</taxon>
        <taxon>Terriglobia</taxon>
        <taxon>Terriglobales</taxon>
        <taxon>Acidobacteriaceae</taxon>
        <taxon>Tunturiibacter</taxon>
    </lineage>
</organism>
<evidence type="ECO:0000313" key="2">
    <source>
        <dbReference type="EMBL" id="XCB25277.1"/>
    </source>
</evidence>
<accession>A0AAU7Z8N0</accession>
<keyword evidence="1" id="KW-0472">Membrane</keyword>
<proteinExistence type="predicted"/>
<dbReference type="InterPro" id="IPR019734">
    <property type="entry name" value="TPR_rpt"/>
</dbReference>
<dbReference type="SUPFAM" id="SSF48452">
    <property type="entry name" value="TPR-like"/>
    <property type="match status" value="1"/>
</dbReference>
<evidence type="ECO:0000256" key="1">
    <source>
        <dbReference type="SAM" id="Phobius"/>
    </source>
</evidence>
<dbReference type="Pfam" id="PF14559">
    <property type="entry name" value="TPR_19"/>
    <property type="match status" value="1"/>
</dbReference>
<keyword evidence="1" id="KW-1133">Transmembrane helix</keyword>
<dbReference type="RefSeq" id="WP_353068267.1">
    <property type="nucleotide sequence ID" value="NZ_CP132932.1"/>
</dbReference>
<reference evidence="2" key="1">
    <citation type="submission" date="2023-08" db="EMBL/GenBank/DDBJ databases">
        <authorList>
            <person name="Messyasz A."/>
            <person name="Mannisto M.K."/>
            <person name="Kerkhof L.J."/>
            <person name="Haggblom M."/>
        </authorList>
    </citation>
    <scope>NUCLEOTIDE SEQUENCE</scope>
    <source>
        <strain evidence="2">M8UP23</strain>
    </source>
</reference>
<dbReference type="Pfam" id="PF13181">
    <property type="entry name" value="TPR_8"/>
    <property type="match status" value="1"/>
</dbReference>
<dbReference type="SMART" id="SM00028">
    <property type="entry name" value="TPR"/>
    <property type="match status" value="2"/>
</dbReference>
<dbReference type="KEGG" id="temp:RBB75_12530"/>
<gene>
    <name evidence="2" type="ORF">RBB75_12530</name>
</gene>